<sequence length="202" mass="23732">MGITDRKEREKQEMRKLIITAAMEMFIKEGFDRTSIRNIADKIEYSPATIYLYYKDKDELLYEVQGQAFLELYNTFVKDVTATDPLERLEQLLHSYINFGFEHPDLYDLMFVLRAPMNAVDDNNDWPNCDEAYHFLTDTLEKCIDQLRYENAGIAALSVWSLGHGLISLFIRERIKVMQLPDDQVRNVITATVNEHLRLIRK</sequence>
<keyword evidence="1" id="KW-0805">Transcription regulation</keyword>
<dbReference type="InterPro" id="IPR001647">
    <property type="entry name" value="HTH_TetR"/>
</dbReference>
<evidence type="ECO:0000313" key="6">
    <source>
        <dbReference type="EMBL" id="SDH54580.1"/>
    </source>
</evidence>
<dbReference type="InterPro" id="IPR036271">
    <property type="entry name" value="Tet_transcr_reg_TetR-rel_C_sf"/>
</dbReference>
<dbReference type="InterPro" id="IPR050624">
    <property type="entry name" value="HTH-type_Tx_Regulator"/>
</dbReference>
<dbReference type="OrthoDB" id="594604at2"/>
<evidence type="ECO:0000256" key="4">
    <source>
        <dbReference type="PROSITE-ProRule" id="PRU00335"/>
    </source>
</evidence>
<evidence type="ECO:0000256" key="1">
    <source>
        <dbReference type="ARBA" id="ARBA00023015"/>
    </source>
</evidence>
<dbReference type="Gene3D" id="1.10.357.10">
    <property type="entry name" value="Tetracycline Repressor, domain 2"/>
    <property type="match status" value="1"/>
</dbReference>
<dbReference type="RefSeq" id="WP_089838550.1">
    <property type="nucleotide sequence ID" value="NZ_FNBN01000014.1"/>
</dbReference>
<dbReference type="SUPFAM" id="SSF48498">
    <property type="entry name" value="Tetracyclin repressor-like, C-terminal domain"/>
    <property type="match status" value="1"/>
</dbReference>
<evidence type="ECO:0000259" key="5">
    <source>
        <dbReference type="PROSITE" id="PS50977"/>
    </source>
</evidence>
<name>A0A1G8DB95_CHIFI</name>
<reference evidence="6 7" key="1">
    <citation type="submission" date="2016-10" db="EMBL/GenBank/DDBJ databases">
        <authorList>
            <person name="de Groot N.N."/>
        </authorList>
    </citation>
    <scope>NUCLEOTIDE SEQUENCE [LARGE SCALE GENOMIC DNA]</scope>
    <source>
        <strain evidence="6 7">DSM 527</strain>
    </source>
</reference>
<dbReference type="SUPFAM" id="SSF46689">
    <property type="entry name" value="Homeodomain-like"/>
    <property type="match status" value="1"/>
</dbReference>
<dbReference type="PANTHER" id="PTHR43479">
    <property type="entry name" value="ACREF/ENVCD OPERON REPRESSOR-RELATED"/>
    <property type="match status" value="1"/>
</dbReference>
<feature type="domain" description="HTH tetR-type" evidence="5">
    <location>
        <begin position="12"/>
        <end position="72"/>
    </location>
</feature>
<dbReference type="EMBL" id="FNBN01000014">
    <property type="protein sequence ID" value="SDH54580.1"/>
    <property type="molecule type" value="Genomic_DNA"/>
</dbReference>
<dbReference type="GO" id="GO:0003677">
    <property type="term" value="F:DNA binding"/>
    <property type="evidence" value="ECO:0007669"/>
    <property type="project" value="UniProtKB-UniRule"/>
</dbReference>
<proteinExistence type="predicted"/>
<dbReference type="AlphaFoldDB" id="A0A1G8DB95"/>
<dbReference type="Proteomes" id="UP000199045">
    <property type="component" value="Unassembled WGS sequence"/>
</dbReference>
<evidence type="ECO:0000256" key="2">
    <source>
        <dbReference type="ARBA" id="ARBA00023125"/>
    </source>
</evidence>
<dbReference type="STRING" id="104663.SAMN04488121_11443"/>
<dbReference type="InterPro" id="IPR009057">
    <property type="entry name" value="Homeodomain-like_sf"/>
</dbReference>
<organism evidence="6 7">
    <name type="scientific">Chitinophaga filiformis</name>
    <name type="common">Myxococcus filiformis</name>
    <name type="synonym">Flexibacter filiformis</name>
    <dbReference type="NCBI Taxonomy" id="104663"/>
    <lineage>
        <taxon>Bacteria</taxon>
        <taxon>Pseudomonadati</taxon>
        <taxon>Bacteroidota</taxon>
        <taxon>Chitinophagia</taxon>
        <taxon>Chitinophagales</taxon>
        <taxon>Chitinophagaceae</taxon>
        <taxon>Chitinophaga</taxon>
    </lineage>
</organism>
<evidence type="ECO:0000313" key="7">
    <source>
        <dbReference type="Proteomes" id="UP000199045"/>
    </source>
</evidence>
<dbReference type="PRINTS" id="PR00455">
    <property type="entry name" value="HTHTETR"/>
</dbReference>
<dbReference type="InterPro" id="IPR025996">
    <property type="entry name" value="MT1864/Rv1816-like_C"/>
</dbReference>
<dbReference type="PROSITE" id="PS50977">
    <property type="entry name" value="HTH_TETR_2"/>
    <property type="match status" value="1"/>
</dbReference>
<gene>
    <name evidence="6" type="ORF">SAMN04488121_11443</name>
</gene>
<keyword evidence="3" id="KW-0804">Transcription</keyword>
<accession>A0A1G8DB95</accession>
<dbReference type="Pfam" id="PF00440">
    <property type="entry name" value="TetR_N"/>
    <property type="match status" value="1"/>
</dbReference>
<evidence type="ECO:0000256" key="3">
    <source>
        <dbReference type="ARBA" id="ARBA00023163"/>
    </source>
</evidence>
<dbReference type="PANTHER" id="PTHR43479:SF11">
    <property type="entry name" value="ACREF_ENVCD OPERON REPRESSOR-RELATED"/>
    <property type="match status" value="1"/>
</dbReference>
<feature type="DNA-binding region" description="H-T-H motif" evidence="4">
    <location>
        <begin position="35"/>
        <end position="54"/>
    </location>
</feature>
<protein>
    <submittedName>
        <fullName evidence="6">DNA-binding transcriptional regulator, AcrR family</fullName>
    </submittedName>
</protein>
<keyword evidence="2 4" id="KW-0238">DNA-binding</keyword>
<dbReference type="Pfam" id="PF13305">
    <property type="entry name" value="TetR_C_33"/>
    <property type="match status" value="1"/>
</dbReference>